<dbReference type="Proteomes" id="UP000309076">
    <property type="component" value="Unassembled WGS sequence"/>
</dbReference>
<gene>
    <name evidence="2" type="ORF">D6D15_09511</name>
    <name evidence="1" type="ORF">D6D21_05706</name>
</gene>
<dbReference type="EMBL" id="QZAR01000273">
    <property type="protein sequence ID" value="THW83539.1"/>
    <property type="molecule type" value="Genomic_DNA"/>
</dbReference>
<evidence type="ECO:0000313" key="2">
    <source>
        <dbReference type="EMBL" id="THW83539.1"/>
    </source>
</evidence>
<evidence type="ECO:0000313" key="4">
    <source>
        <dbReference type="Proteomes" id="UP000309076"/>
    </source>
</evidence>
<evidence type="ECO:0000313" key="1">
    <source>
        <dbReference type="EMBL" id="THW42719.1"/>
    </source>
</evidence>
<comment type="caution">
    <text evidence="2">The sequence shown here is derived from an EMBL/GenBank/DDBJ whole genome shotgun (WGS) entry which is preliminary data.</text>
</comment>
<dbReference type="PANTHER" id="PTHR42085:SF2">
    <property type="entry name" value="F-BOX DOMAIN-CONTAINING PROTEIN"/>
    <property type="match status" value="1"/>
</dbReference>
<accession>A0A4S8XQA6</accession>
<dbReference type="Proteomes" id="UP000304928">
    <property type="component" value="Unassembled WGS sequence"/>
</dbReference>
<organism evidence="2 3">
    <name type="scientific">Aureobasidium pullulans</name>
    <name type="common">Black yeast</name>
    <name type="synonym">Pullularia pullulans</name>
    <dbReference type="NCBI Taxonomy" id="5580"/>
    <lineage>
        <taxon>Eukaryota</taxon>
        <taxon>Fungi</taxon>
        <taxon>Dikarya</taxon>
        <taxon>Ascomycota</taxon>
        <taxon>Pezizomycotina</taxon>
        <taxon>Dothideomycetes</taxon>
        <taxon>Dothideomycetidae</taxon>
        <taxon>Dothideales</taxon>
        <taxon>Saccotheciaceae</taxon>
        <taxon>Aureobasidium</taxon>
    </lineage>
</organism>
<evidence type="ECO:0000313" key="3">
    <source>
        <dbReference type="Proteomes" id="UP000304928"/>
    </source>
</evidence>
<reference evidence="3 4" key="1">
    <citation type="submission" date="2018-10" db="EMBL/GenBank/DDBJ databases">
        <title>Fifty Aureobasidium pullulans genomes reveal a recombining polyextremotolerant generalist.</title>
        <authorList>
            <person name="Gostincar C."/>
            <person name="Turk M."/>
            <person name="Zajc J."/>
            <person name="Gunde-Cimerman N."/>
        </authorList>
    </citation>
    <scope>NUCLEOTIDE SEQUENCE [LARGE SCALE GENOMIC DNA]</scope>
    <source>
        <strain evidence="2 3">EXF-10507</strain>
        <strain evidence="1 4">EXF-10796</strain>
    </source>
</reference>
<sequence>MSSTNQFTGPGASTVAMSARQEFTPEQLERMKNAINCFVSPSNPQNPPGAAIAGFLHAQDLMNAHTGPIILAEQSPPISFLDLPAEVRNKIYRHCLVVGKVFPRRKALADRRIACFKEYRAPQTRLFLVCRQIFRESAPMYFGLNNFVISYGGPYEWPWHDPLELWNNPVSSSAYQHLRHLSISFDARDHNSIYFLFGKDSLSNRWIEAKLTASWQSRQKIMEALSLEVLEVSFATCDCYKCGQRLVTKAVELLFDNVTTSAKMILSGFVTQKEADEIRTMIEDEIGWDTEDKDPTQPEMIVI</sequence>
<name>A0A4S8XQA6_AURPU</name>
<dbReference type="AlphaFoldDB" id="A0A4S8XQA6"/>
<protein>
    <submittedName>
        <fullName evidence="2">Uncharacterized protein</fullName>
    </submittedName>
</protein>
<dbReference type="PANTHER" id="PTHR42085">
    <property type="entry name" value="F-BOX DOMAIN-CONTAINING PROTEIN"/>
    <property type="match status" value="1"/>
</dbReference>
<dbReference type="EMBL" id="QZAM01000105">
    <property type="protein sequence ID" value="THW42719.1"/>
    <property type="molecule type" value="Genomic_DNA"/>
</dbReference>
<dbReference type="InterPro" id="IPR038883">
    <property type="entry name" value="AN11006-like"/>
</dbReference>
<proteinExistence type="predicted"/>